<dbReference type="InterPro" id="IPR015424">
    <property type="entry name" value="PyrdxlP-dep_Trfase"/>
</dbReference>
<dbReference type="GeneID" id="78294946"/>
<dbReference type="CDD" id="cd00609">
    <property type="entry name" value="AAT_like"/>
    <property type="match status" value="1"/>
</dbReference>
<dbReference type="InterPro" id="IPR015422">
    <property type="entry name" value="PyrdxlP-dep_Trfase_small"/>
</dbReference>
<evidence type="ECO:0000256" key="4">
    <source>
        <dbReference type="ARBA" id="ARBA00022679"/>
    </source>
</evidence>
<evidence type="ECO:0000313" key="9">
    <source>
        <dbReference type="Proteomes" id="UP000245959"/>
    </source>
</evidence>
<gene>
    <name evidence="8" type="ORF">C8D82_11031</name>
</gene>
<dbReference type="InterPro" id="IPR050596">
    <property type="entry name" value="AspAT/PAT-like"/>
</dbReference>
<dbReference type="EC" id="2.6.1.-" evidence="6"/>
<reference evidence="8 9" key="1">
    <citation type="submission" date="2018-04" db="EMBL/GenBank/DDBJ databases">
        <title>Genomic Encyclopedia of Type Strains, Phase IV (KMG-IV): sequencing the most valuable type-strain genomes for metagenomic binning, comparative biology and taxonomic classification.</title>
        <authorList>
            <person name="Goeker M."/>
        </authorList>
    </citation>
    <scope>NUCLEOTIDE SEQUENCE [LARGE SCALE GENOMIC DNA]</scope>
    <source>
        <strain evidence="8 9">DSM 14823</strain>
    </source>
</reference>
<dbReference type="InterPro" id="IPR004839">
    <property type="entry name" value="Aminotransferase_I/II_large"/>
</dbReference>
<dbReference type="PANTHER" id="PTHR46383:SF3">
    <property type="entry name" value="ASPARTATE AMINOTRANSFERASE-RELATED"/>
    <property type="match status" value="1"/>
</dbReference>
<dbReference type="InterPro" id="IPR004838">
    <property type="entry name" value="NHTrfase_class1_PyrdxlP-BS"/>
</dbReference>
<keyword evidence="3 6" id="KW-0032">Aminotransferase</keyword>
<evidence type="ECO:0000256" key="1">
    <source>
        <dbReference type="ARBA" id="ARBA00001933"/>
    </source>
</evidence>
<proteinExistence type="inferred from homology"/>
<evidence type="ECO:0000256" key="6">
    <source>
        <dbReference type="RuleBase" id="RU000481"/>
    </source>
</evidence>
<dbReference type="Gene3D" id="3.40.640.10">
    <property type="entry name" value="Type I PLP-dependent aspartate aminotransferase-like (Major domain)"/>
    <property type="match status" value="1"/>
</dbReference>
<evidence type="ECO:0000313" key="8">
    <source>
        <dbReference type="EMBL" id="PVY42723.1"/>
    </source>
</evidence>
<dbReference type="PROSITE" id="PS00105">
    <property type="entry name" value="AA_TRANSFER_CLASS_1"/>
    <property type="match status" value="1"/>
</dbReference>
<evidence type="ECO:0000256" key="5">
    <source>
        <dbReference type="ARBA" id="ARBA00022898"/>
    </source>
</evidence>
<comment type="caution">
    <text evidence="8">The sequence shown here is derived from an EMBL/GenBank/DDBJ whole genome shotgun (WGS) entry which is preliminary data.</text>
</comment>
<dbReference type="GO" id="GO:0006520">
    <property type="term" value="P:amino acid metabolic process"/>
    <property type="evidence" value="ECO:0007669"/>
    <property type="project" value="InterPro"/>
</dbReference>
<dbReference type="AlphaFoldDB" id="A0A2U1B237"/>
<dbReference type="EMBL" id="QEKH01000010">
    <property type="protein sequence ID" value="PVY42723.1"/>
    <property type="molecule type" value="Genomic_DNA"/>
</dbReference>
<keyword evidence="5" id="KW-0663">Pyridoxal phosphate</keyword>
<dbReference type="PANTHER" id="PTHR46383">
    <property type="entry name" value="ASPARTATE AMINOTRANSFERASE"/>
    <property type="match status" value="1"/>
</dbReference>
<dbReference type="Gene3D" id="3.90.1150.10">
    <property type="entry name" value="Aspartate Aminotransferase, domain 1"/>
    <property type="match status" value="1"/>
</dbReference>
<feature type="domain" description="Aminotransferase class I/classII large" evidence="7">
    <location>
        <begin position="39"/>
        <end position="387"/>
    </location>
</feature>
<organism evidence="8 9">
    <name type="scientific">Victivallis vadensis</name>
    <dbReference type="NCBI Taxonomy" id="172901"/>
    <lineage>
        <taxon>Bacteria</taxon>
        <taxon>Pseudomonadati</taxon>
        <taxon>Lentisphaerota</taxon>
        <taxon>Lentisphaeria</taxon>
        <taxon>Victivallales</taxon>
        <taxon>Victivallaceae</taxon>
        <taxon>Victivallis</taxon>
    </lineage>
</organism>
<keyword evidence="9" id="KW-1185">Reference proteome</keyword>
<evidence type="ECO:0000259" key="7">
    <source>
        <dbReference type="Pfam" id="PF00155"/>
    </source>
</evidence>
<dbReference type="InterPro" id="IPR015421">
    <property type="entry name" value="PyrdxlP-dep_Trfase_major"/>
</dbReference>
<dbReference type="FunFam" id="3.40.640.10:FF:000033">
    <property type="entry name" value="Aspartate aminotransferase"/>
    <property type="match status" value="1"/>
</dbReference>
<accession>A0A2U1B237</accession>
<sequence length="397" mass="44308">MKNMNDSKCVRRPLVADHIQSLPKSGIRRFFDLVNTMDDVISLGVGEPDFTTPWTIRETGIFSLEKGHTSYTSNLGTPALRREICRYVEENYHVKYDPKNECIVTIGVSEALDIAMRALVNPGDEVIYTEPCFVSYPAEIRMAHGVPVVVETYAKDGFALDPEILLRKITPKSRALLLNFPCNPTGAVMSRENLEKVAEIAVEHDLIVLTDEIYSELLYEGEHVSIASLPGMRERTIFLHGFSKAFAMTGWRVGYACGPREIIDAMMKVHQYSIMCASTMAQEAALEALRNGTKSMQQMRDSYHERRDLMVNGFNRIGLECLMPKGAFYAFPSIRSTGLSSTEFAEELLKAEKVAVVPGSAFGACGEGFVRCCYAASAEDIIEAVNRMEHFLATLKR</sequence>
<comment type="similarity">
    <text evidence="2 6">Belongs to the class-I pyridoxal-phosphate-dependent aminotransferase family.</text>
</comment>
<dbReference type="Proteomes" id="UP000245959">
    <property type="component" value="Unassembled WGS sequence"/>
</dbReference>
<name>A0A2U1B237_9BACT</name>
<dbReference type="GO" id="GO:0008483">
    <property type="term" value="F:transaminase activity"/>
    <property type="evidence" value="ECO:0007669"/>
    <property type="project" value="UniProtKB-KW"/>
</dbReference>
<comment type="cofactor">
    <cofactor evidence="1 6">
        <name>pyridoxal 5'-phosphate</name>
        <dbReference type="ChEBI" id="CHEBI:597326"/>
    </cofactor>
</comment>
<dbReference type="RefSeq" id="WP_243402512.1">
    <property type="nucleotide sequence ID" value="NZ_CABMMC010000193.1"/>
</dbReference>
<evidence type="ECO:0000256" key="3">
    <source>
        <dbReference type="ARBA" id="ARBA00022576"/>
    </source>
</evidence>
<evidence type="ECO:0000256" key="2">
    <source>
        <dbReference type="ARBA" id="ARBA00007441"/>
    </source>
</evidence>
<protein>
    <recommendedName>
        <fullName evidence="6">Aminotransferase</fullName>
        <ecNumber evidence="6">2.6.1.-</ecNumber>
    </recommendedName>
</protein>
<dbReference type="SUPFAM" id="SSF53383">
    <property type="entry name" value="PLP-dependent transferases"/>
    <property type="match status" value="1"/>
</dbReference>
<keyword evidence="4 6" id="KW-0808">Transferase</keyword>
<dbReference type="GO" id="GO:0030170">
    <property type="term" value="F:pyridoxal phosphate binding"/>
    <property type="evidence" value="ECO:0007669"/>
    <property type="project" value="InterPro"/>
</dbReference>
<dbReference type="Pfam" id="PF00155">
    <property type="entry name" value="Aminotran_1_2"/>
    <property type="match status" value="1"/>
</dbReference>